<name>A0A7J7KY04_9MAGN</name>
<keyword evidence="6" id="KW-0539">Nucleus</keyword>
<evidence type="ECO:0000256" key="3">
    <source>
        <dbReference type="ARBA" id="ARBA00023015"/>
    </source>
</evidence>
<keyword evidence="11" id="KW-1185">Reference proteome</keyword>
<feature type="compositionally biased region" description="Basic and acidic residues" evidence="7">
    <location>
        <begin position="143"/>
        <end position="160"/>
    </location>
</feature>
<dbReference type="SMART" id="SM00717">
    <property type="entry name" value="SANT"/>
    <property type="match status" value="2"/>
</dbReference>
<gene>
    <name evidence="10" type="ORF">GIB67_035225</name>
</gene>
<evidence type="ECO:0000313" key="10">
    <source>
        <dbReference type="EMBL" id="KAF6135154.1"/>
    </source>
</evidence>
<feature type="domain" description="HTH myb-type" evidence="9">
    <location>
        <begin position="66"/>
        <end position="116"/>
    </location>
</feature>
<reference evidence="10 11" key="1">
    <citation type="journal article" date="2020" name="IScience">
        <title>Genome Sequencing of the Endangered Kingdonia uniflora (Circaeasteraceae, Ranunculales) Reveals Potential Mechanisms of Evolutionary Specialization.</title>
        <authorList>
            <person name="Sun Y."/>
            <person name="Deng T."/>
            <person name="Zhang A."/>
            <person name="Moore M.J."/>
            <person name="Landis J.B."/>
            <person name="Lin N."/>
            <person name="Zhang H."/>
            <person name="Zhang X."/>
            <person name="Huang J."/>
            <person name="Zhang X."/>
            <person name="Sun H."/>
            <person name="Wang H."/>
        </authorList>
    </citation>
    <scope>NUCLEOTIDE SEQUENCE [LARGE SCALE GENOMIC DNA]</scope>
    <source>
        <strain evidence="10">TB1705</strain>
        <tissue evidence="10">Leaf</tissue>
    </source>
</reference>
<feature type="compositionally biased region" description="Basic and acidic residues" evidence="7">
    <location>
        <begin position="124"/>
        <end position="135"/>
    </location>
</feature>
<organism evidence="10 11">
    <name type="scientific">Kingdonia uniflora</name>
    <dbReference type="NCBI Taxonomy" id="39325"/>
    <lineage>
        <taxon>Eukaryota</taxon>
        <taxon>Viridiplantae</taxon>
        <taxon>Streptophyta</taxon>
        <taxon>Embryophyta</taxon>
        <taxon>Tracheophyta</taxon>
        <taxon>Spermatophyta</taxon>
        <taxon>Magnoliopsida</taxon>
        <taxon>Ranunculales</taxon>
        <taxon>Circaeasteraceae</taxon>
        <taxon>Kingdonia</taxon>
    </lineage>
</organism>
<evidence type="ECO:0000256" key="7">
    <source>
        <dbReference type="SAM" id="MobiDB-lite"/>
    </source>
</evidence>
<evidence type="ECO:0000256" key="6">
    <source>
        <dbReference type="ARBA" id="ARBA00023242"/>
    </source>
</evidence>
<dbReference type="InterPro" id="IPR017930">
    <property type="entry name" value="Myb_dom"/>
</dbReference>
<dbReference type="Gene3D" id="1.10.10.60">
    <property type="entry name" value="Homeodomain-like"/>
    <property type="match status" value="2"/>
</dbReference>
<dbReference type="InterPro" id="IPR001005">
    <property type="entry name" value="SANT/Myb"/>
</dbReference>
<proteinExistence type="predicted"/>
<comment type="caution">
    <text evidence="10">The sequence shown here is derived from an EMBL/GenBank/DDBJ whole genome shotgun (WGS) entry which is preliminary data.</text>
</comment>
<feature type="region of interest" description="Disordered" evidence="7">
    <location>
        <begin position="122"/>
        <end position="160"/>
    </location>
</feature>
<dbReference type="CDD" id="cd00167">
    <property type="entry name" value="SANT"/>
    <property type="match status" value="2"/>
</dbReference>
<dbReference type="PROSITE" id="PS50090">
    <property type="entry name" value="MYB_LIKE"/>
    <property type="match status" value="2"/>
</dbReference>
<dbReference type="EMBL" id="JACGCM010002811">
    <property type="protein sequence ID" value="KAF6135154.1"/>
    <property type="molecule type" value="Genomic_DNA"/>
</dbReference>
<dbReference type="InterPro" id="IPR051953">
    <property type="entry name" value="Plant_SW-associated_TFs"/>
</dbReference>
<dbReference type="AlphaFoldDB" id="A0A7J7KY04"/>
<evidence type="ECO:0000256" key="1">
    <source>
        <dbReference type="ARBA" id="ARBA00004123"/>
    </source>
</evidence>
<keyword evidence="4" id="KW-0238">DNA-binding</keyword>
<sequence>MGRHSCCYKQKLRKGLWSPEEDDKLLGHITKYGHGCWSSVPKLAGLQRCGKSCRLRWINYLRPDLKRGAFSQHEENVIVELHAVLGNRWSQIASQLPGRTDNEIKNLWNSCIKKKLRQRGIDPSTHKPLCEDEKAPASTSNNDSEKDSREPNELNHLKVEKSKPPLVVSNKYSIEGSPIFKETNDVNHSITPTPVKEFFFDSVTTPLESSSNTYRPSNTGYFQFNSGSNSMEYFNQNYKPFEINSEFISNSKSSSISTVLPTVSILPASMGFNPSINSSTNSRSFFENNTFSWGFEKEPHIEVIENNQLLMGPVAQHQIPQPMYNEIKSETGFIFGESSWHQNQQLQQQPFEVSDTYSKDFQRLAASFGQI</sequence>
<feature type="domain" description="Myb-like" evidence="8">
    <location>
        <begin position="9"/>
        <end position="61"/>
    </location>
</feature>
<dbReference type="InterPro" id="IPR009057">
    <property type="entry name" value="Homeodomain-like_sf"/>
</dbReference>
<dbReference type="FunFam" id="1.10.10.60:FF:000047">
    <property type="entry name" value="Myb transcription factor"/>
    <property type="match status" value="1"/>
</dbReference>
<evidence type="ECO:0000313" key="11">
    <source>
        <dbReference type="Proteomes" id="UP000541444"/>
    </source>
</evidence>
<dbReference type="GO" id="GO:0005634">
    <property type="term" value="C:nucleus"/>
    <property type="evidence" value="ECO:0007669"/>
    <property type="project" value="UniProtKB-SubCell"/>
</dbReference>
<accession>A0A7J7KY04</accession>
<dbReference type="Proteomes" id="UP000541444">
    <property type="component" value="Unassembled WGS sequence"/>
</dbReference>
<evidence type="ECO:0000256" key="2">
    <source>
        <dbReference type="ARBA" id="ARBA00022737"/>
    </source>
</evidence>
<protein>
    <submittedName>
        <fullName evidence="10">Uncharacterized protein</fullName>
    </submittedName>
</protein>
<keyword evidence="3" id="KW-0805">Transcription regulation</keyword>
<feature type="domain" description="HTH myb-type" evidence="9">
    <location>
        <begin position="9"/>
        <end position="65"/>
    </location>
</feature>
<dbReference type="PANTHER" id="PTHR47997">
    <property type="entry name" value="MYB DOMAIN PROTEIN 55"/>
    <property type="match status" value="1"/>
</dbReference>
<feature type="domain" description="Myb-like" evidence="8">
    <location>
        <begin position="62"/>
        <end position="112"/>
    </location>
</feature>
<evidence type="ECO:0000259" key="8">
    <source>
        <dbReference type="PROSITE" id="PS50090"/>
    </source>
</evidence>
<evidence type="ECO:0000256" key="5">
    <source>
        <dbReference type="ARBA" id="ARBA00023163"/>
    </source>
</evidence>
<comment type="subcellular location">
    <subcellularLocation>
        <location evidence="1">Nucleus</location>
    </subcellularLocation>
</comment>
<dbReference type="PROSITE" id="PS51294">
    <property type="entry name" value="HTH_MYB"/>
    <property type="match status" value="2"/>
</dbReference>
<dbReference type="PANTHER" id="PTHR47997:SF75">
    <property type="entry name" value="MYB DOMAIN PROTEIN 55"/>
    <property type="match status" value="1"/>
</dbReference>
<evidence type="ECO:0000256" key="4">
    <source>
        <dbReference type="ARBA" id="ARBA00023125"/>
    </source>
</evidence>
<dbReference type="SUPFAM" id="SSF46689">
    <property type="entry name" value="Homeodomain-like"/>
    <property type="match status" value="1"/>
</dbReference>
<dbReference type="Pfam" id="PF00249">
    <property type="entry name" value="Myb_DNA-binding"/>
    <property type="match status" value="2"/>
</dbReference>
<evidence type="ECO:0000259" key="9">
    <source>
        <dbReference type="PROSITE" id="PS51294"/>
    </source>
</evidence>
<dbReference type="FunFam" id="1.10.10.60:FF:000221">
    <property type="entry name" value="MYB transcription factor"/>
    <property type="match status" value="1"/>
</dbReference>
<keyword evidence="2" id="KW-0677">Repeat</keyword>
<keyword evidence="5" id="KW-0804">Transcription</keyword>
<dbReference type="GO" id="GO:0003677">
    <property type="term" value="F:DNA binding"/>
    <property type="evidence" value="ECO:0007669"/>
    <property type="project" value="UniProtKB-KW"/>
</dbReference>
<dbReference type="OrthoDB" id="2143914at2759"/>